<comment type="caution">
    <text evidence="1">The sequence shown here is derived from an EMBL/GenBank/DDBJ whole genome shotgun (WGS) entry which is preliminary data.</text>
</comment>
<organism evidence="1 2">
    <name type="scientific">Rhododendron molle</name>
    <name type="common">Chinese azalea</name>
    <name type="synonym">Azalea mollis</name>
    <dbReference type="NCBI Taxonomy" id="49168"/>
    <lineage>
        <taxon>Eukaryota</taxon>
        <taxon>Viridiplantae</taxon>
        <taxon>Streptophyta</taxon>
        <taxon>Embryophyta</taxon>
        <taxon>Tracheophyta</taxon>
        <taxon>Spermatophyta</taxon>
        <taxon>Magnoliopsida</taxon>
        <taxon>eudicotyledons</taxon>
        <taxon>Gunneridae</taxon>
        <taxon>Pentapetalae</taxon>
        <taxon>asterids</taxon>
        <taxon>Ericales</taxon>
        <taxon>Ericaceae</taxon>
        <taxon>Ericoideae</taxon>
        <taxon>Rhodoreae</taxon>
        <taxon>Rhododendron</taxon>
    </lineage>
</organism>
<keyword evidence="2" id="KW-1185">Reference proteome</keyword>
<protein>
    <submittedName>
        <fullName evidence="1">Uncharacterized protein</fullName>
    </submittedName>
</protein>
<reference evidence="1" key="1">
    <citation type="submission" date="2022-02" db="EMBL/GenBank/DDBJ databases">
        <title>Plant Genome Project.</title>
        <authorList>
            <person name="Zhang R.-G."/>
        </authorList>
    </citation>
    <scope>NUCLEOTIDE SEQUENCE</scope>
    <source>
        <strain evidence="1">AT1</strain>
    </source>
</reference>
<dbReference type="Proteomes" id="UP001062846">
    <property type="component" value="Chromosome 13"/>
</dbReference>
<evidence type="ECO:0000313" key="1">
    <source>
        <dbReference type="EMBL" id="KAI8524775.1"/>
    </source>
</evidence>
<accession>A0ACC0L8B5</accession>
<name>A0ACC0L8B5_RHOML</name>
<dbReference type="EMBL" id="CM046400">
    <property type="protein sequence ID" value="KAI8524775.1"/>
    <property type="molecule type" value="Genomic_DNA"/>
</dbReference>
<proteinExistence type="predicted"/>
<gene>
    <name evidence="1" type="ORF">RHMOL_Rhmol13G0175300</name>
</gene>
<sequence>MNFCVITFNYHTTTTTTTSTTTTTTTTPPPTVLHHHSSTTTSSTTSPPPPPFHHFLHYHHHSSTTTSSTTPPPPPPLHHFLHYHHHHHDTTTTIYNTTTPPPPPPHHHHHHHSTTTTTPPPPPFLPPPPLHHHHFTTTTTTITTPPPPPLLPPSSPPLYHHRHSTTTIITTPPPPPLPRTTPPLPTLHHHSTTTTTTTTTTSPPPLFHHYHKVQVNSGNATVFWEHTWLGETSFKEEYPRLFSLSIQQEAKVSNMWGDVNGRCWELLFRRRPFGREKQEMENLKRRLQGVILNPTKPDLLQWRWAADRNFPVKSAYEQWEITSHSNNALLGSLWKSLSPPKVEIFVWMAIKEKVATRSLLLSRNLISEIQQALCPLCSEHCETNQHLFLHCRFSWVVWSVIMEWWNVKWVCPCTVLDLAT</sequence>
<evidence type="ECO:0000313" key="2">
    <source>
        <dbReference type="Proteomes" id="UP001062846"/>
    </source>
</evidence>